<feature type="domain" description="RING-type" evidence="7">
    <location>
        <begin position="5"/>
        <end position="43"/>
    </location>
</feature>
<dbReference type="AlphaFoldDB" id="A0AA39IDU5"/>
<evidence type="ECO:0000313" key="8">
    <source>
        <dbReference type="EMBL" id="KAK0422543.1"/>
    </source>
</evidence>
<dbReference type="GO" id="GO:0008270">
    <property type="term" value="F:zinc ion binding"/>
    <property type="evidence" value="ECO:0007669"/>
    <property type="project" value="UniProtKB-KW"/>
</dbReference>
<organism evidence="8 9">
    <name type="scientific">Steinernema hermaphroditum</name>
    <dbReference type="NCBI Taxonomy" id="289476"/>
    <lineage>
        <taxon>Eukaryota</taxon>
        <taxon>Metazoa</taxon>
        <taxon>Ecdysozoa</taxon>
        <taxon>Nematoda</taxon>
        <taxon>Chromadorea</taxon>
        <taxon>Rhabditida</taxon>
        <taxon>Tylenchina</taxon>
        <taxon>Panagrolaimomorpha</taxon>
        <taxon>Strongyloidoidea</taxon>
        <taxon>Steinernematidae</taxon>
        <taxon>Steinernema</taxon>
    </lineage>
</organism>
<keyword evidence="9" id="KW-1185">Reference proteome</keyword>
<evidence type="ECO:0000259" key="7">
    <source>
        <dbReference type="PROSITE" id="PS50089"/>
    </source>
</evidence>
<evidence type="ECO:0000256" key="5">
    <source>
        <dbReference type="SAM" id="Coils"/>
    </source>
</evidence>
<evidence type="ECO:0000256" key="1">
    <source>
        <dbReference type="ARBA" id="ARBA00022723"/>
    </source>
</evidence>
<dbReference type="GO" id="GO:0016567">
    <property type="term" value="P:protein ubiquitination"/>
    <property type="evidence" value="ECO:0007669"/>
    <property type="project" value="TreeGrafter"/>
</dbReference>
<dbReference type="Gene3D" id="3.30.40.10">
    <property type="entry name" value="Zinc/RING finger domain, C3HC4 (zinc finger)"/>
    <property type="match status" value="2"/>
</dbReference>
<protein>
    <recommendedName>
        <fullName evidence="7">RING-type domain-containing protein</fullName>
    </recommendedName>
</protein>
<dbReference type="PROSITE" id="PS50089">
    <property type="entry name" value="ZF_RING_2"/>
    <property type="match status" value="2"/>
</dbReference>
<gene>
    <name evidence="8" type="ORF">QR680_007630</name>
</gene>
<evidence type="ECO:0000256" key="3">
    <source>
        <dbReference type="ARBA" id="ARBA00022833"/>
    </source>
</evidence>
<name>A0AA39IDU5_9BILA</name>
<evidence type="ECO:0000313" key="9">
    <source>
        <dbReference type="Proteomes" id="UP001175271"/>
    </source>
</evidence>
<dbReference type="SMART" id="SM00744">
    <property type="entry name" value="RINGv"/>
    <property type="match status" value="1"/>
</dbReference>
<dbReference type="Proteomes" id="UP001175271">
    <property type="component" value="Unassembled WGS sequence"/>
</dbReference>
<dbReference type="Pfam" id="PF13639">
    <property type="entry name" value="zf-RING_2"/>
    <property type="match status" value="2"/>
</dbReference>
<reference evidence="8" key="1">
    <citation type="submission" date="2023-06" db="EMBL/GenBank/DDBJ databases">
        <title>Genomic analysis of the entomopathogenic nematode Steinernema hermaphroditum.</title>
        <authorList>
            <person name="Schwarz E.M."/>
            <person name="Heppert J.K."/>
            <person name="Baniya A."/>
            <person name="Schwartz H.T."/>
            <person name="Tan C.-H."/>
            <person name="Antoshechkin I."/>
            <person name="Sternberg P.W."/>
            <person name="Goodrich-Blair H."/>
            <person name="Dillman A.R."/>
        </authorList>
    </citation>
    <scope>NUCLEOTIDE SEQUENCE</scope>
    <source>
        <strain evidence="8">PS9179</strain>
        <tissue evidence="8">Whole animal</tissue>
    </source>
</reference>
<keyword evidence="1" id="KW-0479">Metal-binding</keyword>
<feature type="coiled-coil region" evidence="5">
    <location>
        <begin position="437"/>
        <end position="478"/>
    </location>
</feature>
<dbReference type="SMART" id="SM00184">
    <property type="entry name" value="RING"/>
    <property type="match status" value="2"/>
</dbReference>
<dbReference type="InterPro" id="IPR052639">
    <property type="entry name" value="TRAIP_ubiq-protein_ligase"/>
</dbReference>
<dbReference type="GO" id="GO:0061630">
    <property type="term" value="F:ubiquitin protein ligase activity"/>
    <property type="evidence" value="ECO:0007669"/>
    <property type="project" value="TreeGrafter"/>
</dbReference>
<dbReference type="PANTHER" id="PTHR46569:SF1">
    <property type="entry name" value="E3 UBIQUITIN-PROTEIN LIGASE RFWD3-RELATED"/>
    <property type="match status" value="1"/>
</dbReference>
<feature type="region of interest" description="Disordered" evidence="6">
    <location>
        <begin position="523"/>
        <end position="570"/>
    </location>
</feature>
<evidence type="ECO:0000256" key="6">
    <source>
        <dbReference type="SAM" id="MobiDB-lite"/>
    </source>
</evidence>
<dbReference type="InterPro" id="IPR011016">
    <property type="entry name" value="Znf_RING-CH"/>
</dbReference>
<dbReference type="EMBL" id="JAUCMV010000001">
    <property type="protein sequence ID" value="KAK0422543.1"/>
    <property type="molecule type" value="Genomic_DNA"/>
</dbReference>
<keyword evidence="5" id="KW-0175">Coiled coil</keyword>
<keyword evidence="2 4" id="KW-0863">Zinc-finger</keyword>
<dbReference type="SUPFAM" id="SSF57850">
    <property type="entry name" value="RING/U-box"/>
    <property type="match status" value="2"/>
</dbReference>
<dbReference type="GO" id="GO:0005634">
    <property type="term" value="C:nucleus"/>
    <property type="evidence" value="ECO:0007669"/>
    <property type="project" value="TreeGrafter"/>
</dbReference>
<feature type="compositionally biased region" description="Polar residues" evidence="6">
    <location>
        <begin position="561"/>
        <end position="570"/>
    </location>
</feature>
<dbReference type="PANTHER" id="PTHR46569">
    <property type="entry name" value="E3 UBIQUITIN-PROTEIN LIGASE TRAIP"/>
    <property type="match status" value="1"/>
</dbReference>
<proteinExistence type="predicted"/>
<feature type="coiled-coil region" evidence="5">
    <location>
        <begin position="52"/>
        <end position="107"/>
    </location>
</feature>
<feature type="coiled-coil region" evidence="5">
    <location>
        <begin position="316"/>
        <end position="364"/>
    </location>
</feature>
<keyword evidence="3" id="KW-0862">Zinc</keyword>
<feature type="domain" description="RING-type" evidence="7">
    <location>
        <begin position="245"/>
        <end position="290"/>
    </location>
</feature>
<dbReference type="GO" id="GO:0090734">
    <property type="term" value="C:site of DNA damage"/>
    <property type="evidence" value="ECO:0007669"/>
    <property type="project" value="TreeGrafter"/>
</dbReference>
<accession>A0AA39IDU5</accession>
<dbReference type="InterPro" id="IPR013083">
    <property type="entry name" value="Znf_RING/FYVE/PHD"/>
</dbReference>
<dbReference type="InterPro" id="IPR001841">
    <property type="entry name" value="Znf_RING"/>
</dbReference>
<evidence type="ECO:0000256" key="2">
    <source>
        <dbReference type="ARBA" id="ARBA00022771"/>
    </source>
</evidence>
<sequence>MTLRCKICDEPGGELFELACGHQFHERCANKWFKRVEKCPSCHIDSETIVLRALFQKELERLREELATEKKDIERLKTELDATNKKLNEYHELLKESIEQNIALRAENKRLLAGRKTSEMGSTEPTSFSRLGSIGACLMEEVIMRIPGRRKGFATFMKEVTPLNQEIHEGKPERRTNMELATPPRQISNVPEFDRKVLGPRLSLCLNCSCPMCSDRRVPVPISRFDLGCLYFAYFSDISFMTIYCSICQARFSSTGSDDTAAALPCGHVFHYSCVKQWFDRSTNTCPSCRAKCPEKKLYRLFLDQLTDDGDPETEIESLTIQLAEKSNKLAASHRELIEGKKKASELQKENARLKNERQAHKLALVKQGQLEEKVRTFEKVSSERDRLKVKVQASELYACVMGNGYSEQELNRLFDDLRIVETEMFALMRSQHIQMKQKSDAQIAALKGEVTRYRKQLRDLNSELLELKKKRNRDRETLLPRKAELEEEIIVDGRRNSDRFSHDDTVTSDNTSMSLSFLNTPGPSTAGIVSPSGVVRRHGRPTNSATTPSAAIKVRHVPKKSTSSTENSRISFSLEEIPTMMRKEPKRDVLTEVPVATLLHHSRTANVMTNRFSRHTSLREHERPSLKRKAPTLIRAPSKSDVIVLH</sequence>
<dbReference type="GO" id="GO:0031297">
    <property type="term" value="P:replication fork processing"/>
    <property type="evidence" value="ECO:0007669"/>
    <property type="project" value="TreeGrafter"/>
</dbReference>
<comment type="caution">
    <text evidence="8">The sequence shown here is derived from an EMBL/GenBank/DDBJ whole genome shotgun (WGS) entry which is preliminary data.</text>
</comment>
<evidence type="ECO:0000256" key="4">
    <source>
        <dbReference type="PROSITE-ProRule" id="PRU00175"/>
    </source>
</evidence>